<dbReference type="InterPro" id="IPR050204">
    <property type="entry name" value="AraC_XylS_family_regulators"/>
</dbReference>
<dbReference type="Gene3D" id="1.10.10.60">
    <property type="entry name" value="Homeodomain-like"/>
    <property type="match status" value="1"/>
</dbReference>
<dbReference type="Pfam" id="PF12833">
    <property type="entry name" value="HTH_18"/>
    <property type="match status" value="1"/>
</dbReference>
<evidence type="ECO:0000256" key="3">
    <source>
        <dbReference type="ARBA" id="ARBA00023163"/>
    </source>
</evidence>
<dbReference type="SMART" id="SM00342">
    <property type="entry name" value="HTH_ARAC"/>
    <property type="match status" value="1"/>
</dbReference>
<dbReference type="EMBL" id="JACNYK010000002">
    <property type="protein sequence ID" value="MBD1425765.1"/>
    <property type="molecule type" value="Genomic_DNA"/>
</dbReference>
<keyword evidence="1" id="KW-0805">Transcription regulation</keyword>
<dbReference type="PANTHER" id="PTHR46796:SF13">
    <property type="entry name" value="HTH-TYPE TRANSCRIPTIONAL ACTIVATOR RHAS"/>
    <property type="match status" value="1"/>
</dbReference>
<dbReference type="InterPro" id="IPR046532">
    <property type="entry name" value="DUF6597"/>
</dbReference>
<evidence type="ECO:0000313" key="6">
    <source>
        <dbReference type="Proteomes" id="UP000606494"/>
    </source>
</evidence>
<reference evidence="5 6" key="1">
    <citation type="submission" date="2020-08" db="EMBL/GenBank/DDBJ databases">
        <title>Sphingobacterium sp. DN00404 isolated from aquaculture water.</title>
        <authorList>
            <person name="Zhang M."/>
        </authorList>
    </citation>
    <scope>NUCLEOTIDE SEQUENCE [LARGE SCALE GENOMIC DNA]</scope>
    <source>
        <strain evidence="5 6">KCTC 32294</strain>
    </source>
</reference>
<dbReference type="PROSITE" id="PS01124">
    <property type="entry name" value="HTH_ARAC_FAMILY_2"/>
    <property type="match status" value="1"/>
</dbReference>
<dbReference type="RefSeq" id="WP_190308899.1">
    <property type="nucleotide sequence ID" value="NZ_JACNYK010000002.1"/>
</dbReference>
<keyword evidence="6" id="KW-1185">Reference proteome</keyword>
<proteinExistence type="predicted"/>
<dbReference type="InterPro" id="IPR009057">
    <property type="entry name" value="Homeodomain-like_sf"/>
</dbReference>
<keyword evidence="3" id="KW-0804">Transcription</keyword>
<dbReference type="InterPro" id="IPR018060">
    <property type="entry name" value="HTH_AraC"/>
</dbReference>
<evidence type="ECO:0000259" key="4">
    <source>
        <dbReference type="PROSITE" id="PS01124"/>
    </source>
</evidence>
<protein>
    <submittedName>
        <fullName evidence="5">AraC family transcriptional regulator</fullName>
    </submittedName>
</protein>
<dbReference type="SUPFAM" id="SSF46689">
    <property type="entry name" value="Homeodomain-like"/>
    <property type="match status" value="1"/>
</dbReference>
<dbReference type="PANTHER" id="PTHR46796">
    <property type="entry name" value="HTH-TYPE TRANSCRIPTIONAL ACTIVATOR RHAS-RELATED"/>
    <property type="match status" value="1"/>
</dbReference>
<evidence type="ECO:0000256" key="1">
    <source>
        <dbReference type="ARBA" id="ARBA00023015"/>
    </source>
</evidence>
<dbReference type="Proteomes" id="UP000606494">
    <property type="component" value="Unassembled WGS sequence"/>
</dbReference>
<evidence type="ECO:0000313" key="5">
    <source>
        <dbReference type="EMBL" id="MBD1425765.1"/>
    </source>
</evidence>
<keyword evidence="2" id="KW-0238">DNA-binding</keyword>
<sequence>MIYKEIKPHPSLADYIDAYWISEGVEKQCVKDIILPDNCVDLIFNLGEKYETSNGALTMYPEKTYLVGTMTTFKESVIYPSNKLIGVRFKPSAFSSFYSFEPLNEIKDKTIEFEQSLSPDFHKIEQHSFSYLDEFFLKGLTKEKNNLFNVVRDIEITNGLISMDILVKQNNTTTRQLERNFKKYIGISPKEFANIVRFKATLSKLKYNRNQQSLLDIAYECGYYDHAHLSNEIKRYTGVSPSKF</sequence>
<organism evidence="5 6">
    <name type="scientific">Sphingobacterium arenae</name>
    <dbReference type="NCBI Taxonomy" id="1280598"/>
    <lineage>
        <taxon>Bacteria</taxon>
        <taxon>Pseudomonadati</taxon>
        <taxon>Bacteroidota</taxon>
        <taxon>Sphingobacteriia</taxon>
        <taxon>Sphingobacteriales</taxon>
        <taxon>Sphingobacteriaceae</taxon>
        <taxon>Sphingobacterium</taxon>
    </lineage>
</organism>
<feature type="domain" description="HTH araC/xylS-type" evidence="4">
    <location>
        <begin position="145"/>
        <end position="244"/>
    </location>
</feature>
<dbReference type="Pfam" id="PF20240">
    <property type="entry name" value="DUF6597"/>
    <property type="match status" value="1"/>
</dbReference>
<name>A0ABR7Y377_9SPHI</name>
<comment type="caution">
    <text evidence="5">The sequence shown here is derived from an EMBL/GenBank/DDBJ whole genome shotgun (WGS) entry which is preliminary data.</text>
</comment>
<evidence type="ECO:0000256" key="2">
    <source>
        <dbReference type="ARBA" id="ARBA00023125"/>
    </source>
</evidence>
<accession>A0ABR7Y377</accession>
<gene>
    <name evidence="5" type="ORF">H8B17_09245</name>
</gene>